<dbReference type="RefSeq" id="WP_093407549.1">
    <property type="nucleotide sequence ID" value="NZ_FOVL01000006.1"/>
</dbReference>
<keyword evidence="4" id="KW-1185">Reference proteome</keyword>
<name>A0A1I4ZJP1_9FLAO</name>
<dbReference type="GO" id="GO:0019748">
    <property type="term" value="P:secondary metabolic process"/>
    <property type="evidence" value="ECO:0007669"/>
    <property type="project" value="TreeGrafter"/>
</dbReference>
<dbReference type="Proteomes" id="UP000199153">
    <property type="component" value="Unassembled WGS sequence"/>
</dbReference>
<sequence>MIRKIVTLILIVMTGNFSFGQEQDILLKEYDPVSIYNIPKTFPVKAKYPVIDMHSHPYAKSQSEIEEWISNMDKAGIEKTILLTYETGVAFDSIYDVYSEYEGRFELWCGFDYTGYDQPDWTKKAIAELVRCYKKGARGVGELGDKGEGLSYSQPTAAPGMHIDDKRMVPLLKKCGELGMPVNIHVAEPYWMYQPIDKHNDGLMNAKRWKVDTTKNGILGHAALLKTLENAVNNNSGTTFIACHFANTSYDLSILGNLLEKYPNLYADISARYAETAPIPRRVKKFFEKYQDRLLYGTDMGFSSSMYTTTFRILETEDEHFYYKDMFSYHWALNGFGLSDNVLKKIYYENARRILQ</sequence>
<dbReference type="InterPro" id="IPR006680">
    <property type="entry name" value="Amidohydro-rel"/>
</dbReference>
<dbReference type="GO" id="GO:0016831">
    <property type="term" value="F:carboxy-lyase activity"/>
    <property type="evidence" value="ECO:0007669"/>
    <property type="project" value="InterPro"/>
</dbReference>
<dbReference type="InterPro" id="IPR032465">
    <property type="entry name" value="ACMSD"/>
</dbReference>
<organism evidence="3 4">
    <name type="scientific">Salegentibacter flavus</name>
    <dbReference type="NCBI Taxonomy" id="287099"/>
    <lineage>
        <taxon>Bacteria</taxon>
        <taxon>Pseudomonadati</taxon>
        <taxon>Bacteroidota</taxon>
        <taxon>Flavobacteriia</taxon>
        <taxon>Flavobacteriales</taxon>
        <taxon>Flavobacteriaceae</taxon>
        <taxon>Salegentibacter</taxon>
    </lineage>
</organism>
<evidence type="ECO:0000259" key="2">
    <source>
        <dbReference type="Pfam" id="PF04909"/>
    </source>
</evidence>
<dbReference type="PANTHER" id="PTHR21240">
    <property type="entry name" value="2-AMINO-3-CARBOXYLMUCONATE-6-SEMIALDEHYDE DECARBOXYLASE"/>
    <property type="match status" value="1"/>
</dbReference>
<gene>
    <name evidence="3" type="ORF">SAMN05660413_01381</name>
</gene>
<keyword evidence="3" id="KW-0378">Hydrolase</keyword>
<dbReference type="STRING" id="287099.SAMN05660413_01381"/>
<dbReference type="Pfam" id="PF04909">
    <property type="entry name" value="Amidohydro_2"/>
    <property type="match status" value="1"/>
</dbReference>
<dbReference type="SUPFAM" id="SSF51556">
    <property type="entry name" value="Metallo-dependent hydrolases"/>
    <property type="match status" value="1"/>
</dbReference>
<keyword evidence="1" id="KW-0456">Lyase</keyword>
<dbReference type="GO" id="GO:0016787">
    <property type="term" value="F:hydrolase activity"/>
    <property type="evidence" value="ECO:0007669"/>
    <property type="project" value="UniProtKB-KW"/>
</dbReference>
<dbReference type="EMBL" id="FOVL01000006">
    <property type="protein sequence ID" value="SFN50377.1"/>
    <property type="molecule type" value="Genomic_DNA"/>
</dbReference>
<dbReference type="GO" id="GO:0005737">
    <property type="term" value="C:cytoplasm"/>
    <property type="evidence" value="ECO:0007669"/>
    <property type="project" value="TreeGrafter"/>
</dbReference>
<protein>
    <submittedName>
        <fullName evidence="3">Predicted metal-dependent hydrolase, TIM-barrel fold</fullName>
    </submittedName>
</protein>
<dbReference type="OrthoDB" id="644687at2"/>
<proteinExistence type="predicted"/>
<accession>A0A1I4ZJP1</accession>
<evidence type="ECO:0000313" key="4">
    <source>
        <dbReference type="Proteomes" id="UP000199153"/>
    </source>
</evidence>
<dbReference type="PANTHER" id="PTHR21240:SF28">
    <property type="entry name" value="ISO-OROTATE DECARBOXYLASE (EUROFUNG)"/>
    <property type="match status" value="1"/>
</dbReference>
<evidence type="ECO:0000256" key="1">
    <source>
        <dbReference type="ARBA" id="ARBA00023239"/>
    </source>
</evidence>
<feature type="domain" description="Amidohydrolase-related" evidence="2">
    <location>
        <begin position="119"/>
        <end position="355"/>
    </location>
</feature>
<evidence type="ECO:0000313" key="3">
    <source>
        <dbReference type="EMBL" id="SFN50377.1"/>
    </source>
</evidence>
<dbReference type="AlphaFoldDB" id="A0A1I4ZJP1"/>
<reference evidence="3 4" key="1">
    <citation type="submission" date="2016-10" db="EMBL/GenBank/DDBJ databases">
        <authorList>
            <person name="de Groot N.N."/>
        </authorList>
    </citation>
    <scope>NUCLEOTIDE SEQUENCE [LARGE SCALE GENOMIC DNA]</scope>
    <source>
        <strain evidence="3 4">DSM 17794</strain>
    </source>
</reference>
<dbReference type="InterPro" id="IPR032466">
    <property type="entry name" value="Metal_Hydrolase"/>
</dbReference>
<dbReference type="Gene3D" id="3.20.20.140">
    <property type="entry name" value="Metal-dependent hydrolases"/>
    <property type="match status" value="1"/>
</dbReference>